<evidence type="ECO:0000256" key="6">
    <source>
        <dbReference type="SAM" id="SignalP"/>
    </source>
</evidence>
<dbReference type="PANTHER" id="PTHR43806">
    <property type="entry name" value="PEPTIDASE S8"/>
    <property type="match status" value="1"/>
</dbReference>
<proteinExistence type="inferred from homology"/>
<dbReference type="InterPro" id="IPR015500">
    <property type="entry name" value="Peptidase_S8_subtilisin-rel"/>
</dbReference>
<evidence type="ECO:0000313" key="9">
    <source>
        <dbReference type="Proteomes" id="UP000319374"/>
    </source>
</evidence>
<gene>
    <name evidence="8" type="ORF">A5CPEGH6_09640</name>
</gene>
<organism evidence="8 9">
    <name type="scientific">Alistipes dispar</name>
    <dbReference type="NCBI Taxonomy" id="2585119"/>
    <lineage>
        <taxon>Bacteria</taxon>
        <taxon>Pseudomonadati</taxon>
        <taxon>Bacteroidota</taxon>
        <taxon>Bacteroidia</taxon>
        <taxon>Bacteroidales</taxon>
        <taxon>Rikenellaceae</taxon>
        <taxon>Alistipes</taxon>
    </lineage>
</organism>
<dbReference type="PRINTS" id="PR00723">
    <property type="entry name" value="SUBTILISIN"/>
</dbReference>
<sequence>MKRSIYGICTAALLALGACTTDELPAPDKTQPDGTEQTKPVSGEVLVKFKSYVSDILDQTAARTRSGGPATRSGILSVDEVLDLVGGYEIERVFPVDPRTEARTREAGLNLWYVVRFDKEYTVEEVVERLSQLGEVQYANPNRTIKRAYNPQKKAVPLTRERLSALTRQTRAAAAEYGFNDALLPQQWHLVNRGTMFTGTEACGETKSVVGADVQCEEAWKLSTGDPSIIVAVLDEGVCLTHPDLQANIWTNEDEVDGSREDNDGNGYAGDVHGYNFVTDTGVISWDDISDTGHGTHVAGVIAAQNDNGEGISSIAGGTSSQPGVKIMSCQIFSGDKGGNSMTSVKAIKYAADNGAVVLQCSWGYVSGTANSYEWGTPGYATEEEWETMDPLQKEALDYFIHNAGSPNGPIEGGIAVFASGNEYANSAGFPGAAEMCVSVSATAADFTPATYTNYGPGTKIAAPGGDRDYYWDYWTEGDNATRGETGCVLSTLPFNVSETGYGYMEGTSMACPHVSGVAALGLSYAAQLRRHFTADEFKALLYETTTPIDDRMKGSKLYYRYAYEMGLTHPTHLLLSDYAGNRMGAGQVNAARLLDAIGQNGRQMTFPNLYIPLEGEVTAIPANYFLGGETLSYTVKIDDESVASASMDGSRLTVRGLKSGVTKASITASNNETQTFNITVRKSASGDGWL</sequence>
<dbReference type="InterPro" id="IPR050131">
    <property type="entry name" value="Peptidase_S8_subtilisin-like"/>
</dbReference>
<evidence type="ECO:0000313" key="8">
    <source>
        <dbReference type="EMBL" id="BBL06326.1"/>
    </source>
</evidence>
<evidence type="ECO:0000256" key="4">
    <source>
        <dbReference type="ARBA" id="ARBA00022825"/>
    </source>
</evidence>
<dbReference type="InterPro" id="IPR000209">
    <property type="entry name" value="Peptidase_S8/S53_dom"/>
</dbReference>
<dbReference type="InterPro" id="IPR036852">
    <property type="entry name" value="Peptidase_S8/S53_dom_sf"/>
</dbReference>
<dbReference type="PANTHER" id="PTHR43806:SF11">
    <property type="entry name" value="CEREVISIN-RELATED"/>
    <property type="match status" value="1"/>
</dbReference>
<evidence type="ECO:0000256" key="5">
    <source>
        <dbReference type="PROSITE-ProRule" id="PRU01240"/>
    </source>
</evidence>
<dbReference type="RefSeq" id="WP_141428157.1">
    <property type="nucleotide sequence ID" value="NZ_AP019736.1"/>
</dbReference>
<accession>A0A4Y1X1D7</accession>
<dbReference type="PROSITE" id="PS51257">
    <property type="entry name" value="PROKAR_LIPOPROTEIN"/>
    <property type="match status" value="1"/>
</dbReference>
<keyword evidence="9" id="KW-1185">Reference proteome</keyword>
<evidence type="ECO:0000256" key="2">
    <source>
        <dbReference type="ARBA" id="ARBA00022670"/>
    </source>
</evidence>
<reference evidence="9" key="1">
    <citation type="submission" date="2019-06" db="EMBL/GenBank/DDBJ databases">
        <title>Alistipes onderdonkii subsp. vulgaris subsp. nov., Alistipes dispar sp. nov. and Alistipes communis sp. nov., isolated from human faeces, and creation of Alistipes onderdonkii subsp. onderdonkii subsp. nov.</title>
        <authorList>
            <person name="Sakamoto M."/>
            <person name="Ikeyama N."/>
            <person name="Ogata Y."/>
            <person name="Suda W."/>
            <person name="Iino T."/>
            <person name="Hattori M."/>
            <person name="Ohkuma M."/>
        </authorList>
    </citation>
    <scope>NUCLEOTIDE SEQUENCE [LARGE SCALE GENOMIC DNA]</scope>
    <source>
        <strain evidence="9">5CPEGH6</strain>
    </source>
</reference>
<evidence type="ECO:0000256" key="3">
    <source>
        <dbReference type="ARBA" id="ARBA00022801"/>
    </source>
</evidence>
<dbReference type="SUPFAM" id="SSF52743">
    <property type="entry name" value="Subtilisin-like"/>
    <property type="match status" value="1"/>
</dbReference>
<dbReference type="InterPro" id="IPR023828">
    <property type="entry name" value="Peptidase_S8_Ser-AS"/>
</dbReference>
<dbReference type="Proteomes" id="UP000319374">
    <property type="component" value="Chromosome"/>
</dbReference>
<feature type="domain" description="Peptidase S8/S53" evidence="7">
    <location>
        <begin position="228"/>
        <end position="547"/>
    </location>
</feature>
<dbReference type="AlphaFoldDB" id="A0A4Y1X1D7"/>
<keyword evidence="6" id="KW-0732">Signal</keyword>
<dbReference type="GO" id="GO:0006508">
    <property type="term" value="P:proteolysis"/>
    <property type="evidence" value="ECO:0007669"/>
    <property type="project" value="UniProtKB-KW"/>
</dbReference>
<feature type="signal peptide" evidence="6">
    <location>
        <begin position="1"/>
        <end position="20"/>
    </location>
</feature>
<dbReference type="EMBL" id="AP019736">
    <property type="protein sequence ID" value="BBL06326.1"/>
    <property type="molecule type" value="Genomic_DNA"/>
</dbReference>
<dbReference type="PROSITE" id="PS00137">
    <property type="entry name" value="SUBTILASE_HIS"/>
    <property type="match status" value="1"/>
</dbReference>
<dbReference type="GeneID" id="98672944"/>
<dbReference type="GO" id="GO:0004252">
    <property type="term" value="F:serine-type endopeptidase activity"/>
    <property type="evidence" value="ECO:0007669"/>
    <property type="project" value="UniProtKB-UniRule"/>
</dbReference>
<evidence type="ECO:0000259" key="7">
    <source>
        <dbReference type="Pfam" id="PF00082"/>
    </source>
</evidence>
<dbReference type="OrthoDB" id="1489355at2"/>
<feature type="active site" description="Charge relay system" evidence="5">
    <location>
        <position position="509"/>
    </location>
</feature>
<dbReference type="Pfam" id="PF00082">
    <property type="entry name" value="Peptidase_S8"/>
    <property type="match status" value="1"/>
</dbReference>
<feature type="chain" id="PRO_5021212782" evidence="6">
    <location>
        <begin position="21"/>
        <end position="691"/>
    </location>
</feature>
<dbReference type="PROSITE" id="PS51892">
    <property type="entry name" value="SUBTILASE"/>
    <property type="match status" value="1"/>
</dbReference>
<dbReference type="KEGG" id="ada:A5CPEGH6_09640"/>
<evidence type="ECO:0000256" key="1">
    <source>
        <dbReference type="ARBA" id="ARBA00011073"/>
    </source>
</evidence>
<keyword evidence="2 5" id="KW-0645">Protease</keyword>
<dbReference type="InterPro" id="IPR022398">
    <property type="entry name" value="Peptidase_S8_His-AS"/>
</dbReference>
<comment type="similarity">
    <text evidence="1 5">Belongs to the peptidase S8 family.</text>
</comment>
<feature type="active site" description="Charge relay system" evidence="5">
    <location>
        <position position="294"/>
    </location>
</feature>
<dbReference type="Gene3D" id="3.40.50.200">
    <property type="entry name" value="Peptidase S8/S53 domain"/>
    <property type="match status" value="1"/>
</dbReference>
<protein>
    <submittedName>
        <fullName evidence="8">Protease</fullName>
    </submittedName>
</protein>
<keyword evidence="4 5" id="KW-0720">Serine protease</keyword>
<keyword evidence="3 5" id="KW-0378">Hydrolase</keyword>
<feature type="active site" description="Charge relay system" evidence="5">
    <location>
        <position position="235"/>
    </location>
</feature>
<dbReference type="PROSITE" id="PS00138">
    <property type="entry name" value="SUBTILASE_SER"/>
    <property type="match status" value="1"/>
</dbReference>
<name>A0A4Y1X1D7_9BACT</name>